<dbReference type="AlphaFoldDB" id="A0A2P2QGX4"/>
<dbReference type="EMBL" id="GGEC01085663">
    <property type="protein sequence ID" value="MBX66147.1"/>
    <property type="molecule type" value="Transcribed_RNA"/>
</dbReference>
<accession>A0A2P2QGX4</accession>
<proteinExistence type="predicted"/>
<organism evidence="1">
    <name type="scientific">Rhizophora mucronata</name>
    <name type="common">Asiatic mangrove</name>
    <dbReference type="NCBI Taxonomy" id="61149"/>
    <lineage>
        <taxon>Eukaryota</taxon>
        <taxon>Viridiplantae</taxon>
        <taxon>Streptophyta</taxon>
        <taxon>Embryophyta</taxon>
        <taxon>Tracheophyta</taxon>
        <taxon>Spermatophyta</taxon>
        <taxon>Magnoliopsida</taxon>
        <taxon>eudicotyledons</taxon>
        <taxon>Gunneridae</taxon>
        <taxon>Pentapetalae</taxon>
        <taxon>rosids</taxon>
        <taxon>fabids</taxon>
        <taxon>Malpighiales</taxon>
        <taxon>Rhizophoraceae</taxon>
        <taxon>Rhizophora</taxon>
    </lineage>
</organism>
<reference evidence="1" key="1">
    <citation type="submission" date="2018-02" db="EMBL/GenBank/DDBJ databases">
        <title>Rhizophora mucronata_Transcriptome.</title>
        <authorList>
            <person name="Meera S.P."/>
            <person name="Sreeshan A."/>
            <person name="Augustine A."/>
        </authorList>
    </citation>
    <scope>NUCLEOTIDE SEQUENCE</scope>
    <source>
        <tissue evidence="1">Leaf</tissue>
    </source>
</reference>
<sequence length="31" mass="3558">MDLNSVLTFLFMPLTKGLKLLARGLDRNRSH</sequence>
<name>A0A2P2QGX4_RHIMU</name>
<evidence type="ECO:0000313" key="1">
    <source>
        <dbReference type="EMBL" id="MBX66147.1"/>
    </source>
</evidence>
<protein>
    <submittedName>
        <fullName evidence="1">Uncharacterized protein</fullName>
    </submittedName>
</protein>